<dbReference type="InterPro" id="IPR050249">
    <property type="entry name" value="Pseudomonas-type_ThrB"/>
</dbReference>
<feature type="domain" description="Aminoglycoside phosphotransferase" evidence="2">
    <location>
        <begin position="33"/>
        <end position="220"/>
    </location>
</feature>
<evidence type="ECO:0000256" key="1">
    <source>
        <dbReference type="ARBA" id="ARBA00038240"/>
    </source>
</evidence>
<keyword evidence="4" id="KW-1185">Reference proteome</keyword>
<organism evidence="3 4">
    <name type="scientific">Evansella alkalicola</name>
    <dbReference type="NCBI Taxonomy" id="745819"/>
    <lineage>
        <taxon>Bacteria</taxon>
        <taxon>Bacillati</taxon>
        <taxon>Bacillota</taxon>
        <taxon>Bacilli</taxon>
        <taxon>Bacillales</taxon>
        <taxon>Bacillaceae</taxon>
        <taxon>Evansella</taxon>
    </lineage>
</organism>
<dbReference type="InterPro" id="IPR002575">
    <property type="entry name" value="Aminoglycoside_PTrfase"/>
</dbReference>
<comment type="caution">
    <text evidence="3">The sequence shown here is derived from an EMBL/GenBank/DDBJ whole genome shotgun (WGS) entry which is preliminary data.</text>
</comment>
<dbReference type="InterPro" id="IPR011009">
    <property type="entry name" value="Kinase-like_dom_sf"/>
</dbReference>
<evidence type="ECO:0000313" key="4">
    <source>
        <dbReference type="Proteomes" id="UP000790580"/>
    </source>
</evidence>
<evidence type="ECO:0000313" key="3">
    <source>
        <dbReference type="EMBL" id="MBU9723317.1"/>
    </source>
</evidence>
<accession>A0ABS6JXK2</accession>
<proteinExistence type="inferred from homology"/>
<dbReference type="Gene3D" id="3.90.1200.10">
    <property type="match status" value="1"/>
</dbReference>
<dbReference type="SUPFAM" id="SSF56112">
    <property type="entry name" value="Protein kinase-like (PK-like)"/>
    <property type="match status" value="1"/>
</dbReference>
<dbReference type="RefSeq" id="WP_176371324.1">
    <property type="nucleotide sequence ID" value="NZ_JAHQCR010000075.1"/>
</dbReference>
<dbReference type="Pfam" id="PF01636">
    <property type="entry name" value="APH"/>
    <property type="match status" value="1"/>
</dbReference>
<reference evidence="3 4" key="1">
    <citation type="submission" date="2021-06" db="EMBL/GenBank/DDBJ databases">
        <title>Bacillus sp. RD4P76, an endophyte from a halophyte.</title>
        <authorList>
            <person name="Sun J.-Q."/>
        </authorList>
    </citation>
    <scope>NUCLEOTIDE SEQUENCE [LARGE SCALE GENOMIC DNA]</scope>
    <source>
        <strain evidence="3 4">JCM 17098</strain>
    </source>
</reference>
<name>A0ABS6JXK2_9BACI</name>
<dbReference type="Gene3D" id="3.30.200.20">
    <property type="entry name" value="Phosphorylase Kinase, domain 1"/>
    <property type="match status" value="1"/>
</dbReference>
<gene>
    <name evidence="3" type="ORF">KS407_18020</name>
</gene>
<dbReference type="Proteomes" id="UP000790580">
    <property type="component" value="Unassembled WGS sequence"/>
</dbReference>
<dbReference type="EMBL" id="JAHQCR010000075">
    <property type="protein sequence ID" value="MBU9723317.1"/>
    <property type="molecule type" value="Genomic_DNA"/>
</dbReference>
<sequence length="309" mass="36401">MELVNIRDISSNWGIEVKEAKRLSDRATLIVSMNDEKYILKKKESLGQLKREAKLLDHLKDNRLLTQKLVYNKFDSLFVYYGNEIYCIYNYLYGETASAREALQYPMIPKLLGKTIAEQNKAMASIKFADDFPQKDLYHMVYGHAINNIVKVDNCKKLIKIFHLLREDINEVVQSLNKQLIHRDSHMHNIVFKDGLLVGVIDFDISEVNVKLFDICYCSTSVLSEVFLEENLRSSWVRFVGDLVTEYHLHNPLSISERNSIWYVMLCIQTIFMSYFINHKDLYQINKEMFLWIYENRSNIDNMVLQNLK</sequence>
<protein>
    <submittedName>
        <fullName evidence="3">Phosphotransferase</fullName>
    </submittedName>
</protein>
<dbReference type="PANTHER" id="PTHR21064:SF6">
    <property type="entry name" value="AMINOGLYCOSIDE PHOSPHOTRANSFERASE DOMAIN-CONTAINING PROTEIN"/>
    <property type="match status" value="1"/>
</dbReference>
<comment type="similarity">
    <text evidence="1">Belongs to the pseudomonas-type ThrB family.</text>
</comment>
<evidence type="ECO:0000259" key="2">
    <source>
        <dbReference type="Pfam" id="PF01636"/>
    </source>
</evidence>
<dbReference type="PANTHER" id="PTHR21064">
    <property type="entry name" value="AMINOGLYCOSIDE PHOSPHOTRANSFERASE DOMAIN-CONTAINING PROTEIN-RELATED"/>
    <property type="match status" value="1"/>
</dbReference>